<protein>
    <submittedName>
        <fullName evidence="1">Uncharacterized protein</fullName>
    </submittedName>
</protein>
<sequence length="241" mass="27065">MKMVLIDFGLNLMKGCLRTPFEDYAKRSSRVNQEIELLVRVRLRLSDMLLSMAFYIGVEGRLRVVILCSNISQETNFWDLVPGCLILCLEMLETSVLGLGQDLGLITALGGAMTTSAYVSRIVFNLIPSCFKVIDMFSAYVTCFSLNPTFEKHSGLSTDVRSQNCCSCSDANNLICDRGIRTEGSRCVHSNSQGRCRSCIRPLYFRVNIKFSSSQMFSMLFRESLGTTETERNALVLEDFS</sequence>
<dbReference type="Gramene" id="Bo6g042300.1">
    <property type="protein sequence ID" value="Bo6g042300.1"/>
    <property type="gene ID" value="Bo6g042300"/>
</dbReference>
<dbReference type="AlphaFoldDB" id="A0A0D3CRJ0"/>
<dbReference type="HOGENOM" id="CLU_1153100_0_0_1"/>
<accession>A0A0D3CRJ0</accession>
<dbReference type="EnsemblPlants" id="Bo6g042300.1">
    <property type="protein sequence ID" value="Bo6g042300.1"/>
    <property type="gene ID" value="Bo6g042300"/>
</dbReference>
<dbReference type="Proteomes" id="UP000032141">
    <property type="component" value="Chromosome C6"/>
</dbReference>
<reference evidence="1" key="2">
    <citation type="submission" date="2015-03" db="UniProtKB">
        <authorList>
            <consortium name="EnsemblPlants"/>
        </authorList>
    </citation>
    <scope>IDENTIFICATION</scope>
</reference>
<evidence type="ECO:0000313" key="1">
    <source>
        <dbReference type="EnsemblPlants" id="Bo6g042300.1"/>
    </source>
</evidence>
<evidence type="ECO:0000313" key="2">
    <source>
        <dbReference type="Proteomes" id="UP000032141"/>
    </source>
</evidence>
<organism evidence="1 2">
    <name type="scientific">Brassica oleracea var. oleracea</name>
    <dbReference type="NCBI Taxonomy" id="109376"/>
    <lineage>
        <taxon>Eukaryota</taxon>
        <taxon>Viridiplantae</taxon>
        <taxon>Streptophyta</taxon>
        <taxon>Embryophyta</taxon>
        <taxon>Tracheophyta</taxon>
        <taxon>Spermatophyta</taxon>
        <taxon>Magnoliopsida</taxon>
        <taxon>eudicotyledons</taxon>
        <taxon>Gunneridae</taxon>
        <taxon>Pentapetalae</taxon>
        <taxon>rosids</taxon>
        <taxon>malvids</taxon>
        <taxon>Brassicales</taxon>
        <taxon>Brassicaceae</taxon>
        <taxon>Brassiceae</taxon>
        <taxon>Brassica</taxon>
    </lineage>
</organism>
<reference evidence="1 2" key="1">
    <citation type="journal article" date="2014" name="Genome Biol.">
        <title>Transcriptome and methylome profiling reveals relics of genome dominance in the mesopolyploid Brassica oleracea.</title>
        <authorList>
            <person name="Parkin I.A."/>
            <person name="Koh C."/>
            <person name="Tang H."/>
            <person name="Robinson S.J."/>
            <person name="Kagale S."/>
            <person name="Clarke W.E."/>
            <person name="Town C.D."/>
            <person name="Nixon J."/>
            <person name="Krishnakumar V."/>
            <person name="Bidwell S.L."/>
            <person name="Denoeud F."/>
            <person name="Belcram H."/>
            <person name="Links M.G."/>
            <person name="Just J."/>
            <person name="Clarke C."/>
            <person name="Bender T."/>
            <person name="Huebert T."/>
            <person name="Mason A.S."/>
            <person name="Pires J.C."/>
            <person name="Barker G."/>
            <person name="Moore J."/>
            <person name="Walley P.G."/>
            <person name="Manoli S."/>
            <person name="Batley J."/>
            <person name="Edwards D."/>
            <person name="Nelson M.N."/>
            <person name="Wang X."/>
            <person name="Paterson A.H."/>
            <person name="King G."/>
            <person name="Bancroft I."/>
            <person name="Chalhoub B."/>
            <person name="Sharpe A.G."/>
        </authorList>
    </citation>
    <scope>NUCLEOTIDE SEQUENCE</scope>
    <source>
        <strain evidence="1 2">cv. TO1000</strain>
    </source>
</reference>
<name>A0A0D3CRJ0_BRAOL</name>
<proteinExistence type="predicted"/>
<keyword evidence="2" id="KW-1185">Reference proteome</keyword>